<name>A0A9D1N175_9CLOT</name>
<dbReference type="Pfam" id="PF01478">
    <property type="entry name" value="Peptidase_A24"/>
    <property type="match status" value="1"/>
</dbReference>
<dbReference type="EMBL" id="DVOD01000064">
    <property type="protein sequence ID" value="HIU93227.1"/>
    <property type="molecule type" value="Genomic_DNA"/>
</dbReference>
<dbReference type="InterPro" id="IPR000045">
    <property type="entry name" value="Prepilin_IV_endopep_pep"/>
</dbReference>
<dbReference type="AlphaFoldDB" id="A0A9D1N175"/>
<dbReference type="PANTHER" id="PTHR30487">
    <property type="entry name" value="TYPE 4 PREPILIN-LIKE PROTEINS LEADER PEPTIDE-PROCESSING ENZYME"/>
    <property type="match status" value="1"/>
</dbReference>
<evidence type="ECO:0000256" key="4">
    <source>
        <dbReference type="ARBA" id="ARBA00022692"/>
    </source>
</evidence>
<feature type="domain" description="Prepilin type IV endopeptidase peptidase" evidence="8">
    <location>
        <begin position="111"/>
        <end position="236"/>
    </location>
</feature>
<evidence type="ECO:0000259" key="8">
    <source>
        <dbReference type="Pfam" id="PF01478"/>
    </source>
</evidence>
<dbReference type="GO" id="GO:0006465">
    <property type="term" value="P:signal peptide processing"/>
    <property type="evidence" value="ECO:0007669"/>
    <property type="project" value="TreeGrafter"/>
</dbReference>
<sequence length="330" mass="37156">MDWFWTVYAFVIGLCIGSFLNVVVLRGFSGESIVLPPSHCPKCDHKLAWYDNIPVFSYLLLGGKCRYCKEKISIQYPVVELFTGIIFAGIYYKYSFGLTEIFNVNILFLWIAAALCIAMTVTDIKEKVIFVIHTYILAVLGLVYNFFNISLQNSAKITVWLAGVKLTVYQSFIYSVLGLVAGFFVLFTIAKIAKFITKKDCFGDGDAYILGALGAFFGVSNAIVILILSIFIWGGLSIPVFLYKWFKNKEYKLLSGMLLFIITTALFLTGEYLNIFTSDMFRWFTYILVASIGLYCCRLIIASIKNNDKPAVIPYGPALIFGAFVVMFLL</sequence>
<keyword evidence="6 7" id="KW-0472">Membrane</keyword>
<keyword evidence="5 7" id="KW-1133">Transmembrane helix</keyword>
<gene>
    <name evidence="10" type="ORF">IAD26_08875</name>
</gene>
<feature type="transmembrane region" description="Helical" evidence="7">
    <location>
        <begin position="283"/>
        <end position="304"/>
    </location>
</feature>
<organism evidence="10 11">
    <name type="scientific">Candidatus Limenecus avicola</name>
    <dbReference type="NCBI Taxonomy" id="2840847"/>
    <lineage>
        <taxon>Bacteria</taxon>
        <taxon>Bacillati</taxon>
        <taxon>Bacillota</taxon>
        <taxon>Clostridia</taxon>
        <taxon>Eubacteriales</taxon>
        <taxon>Clostridiaceae</taxon>
        <taxon>Clostridiaceae incertae sedis</taxon>
        <taxon>Candidatus Limenecus</taxon>
    </lineage>
</organism>
<feature type="transmembrane region" description="Helical" evidence="7">
    <location>
        <begin position="74"/>
        <end position="92"/>
    </location>
</feature>
<dbReference type="InterPro" id="IPR010627">
    <property type="entry name" value="Prepilin_pept_A24_N"/>
</dbReference>
<comment type="subcellular location">
    <subcellularLocation>
        <location evidence="1">Cell membrane</location>
        <topology evidence="1">Multi-pass membrane protein</topology>
    </subcellularLocation>
</comment>
<keyword evidence="4 7" id="KW-0812">Transmembrane</keyword>
<reference evidence="10" key="1">
    <citation type="submission" date="2020-10" db="EMBL/GenBank/DDBJ databases">
        <authorList>
            <person name="Gilroy R."/>
        </authorList>
    </citation>
    <scope>NUCLEOTIDE SEQUENCE</scope>
    <source>
        <strain evidence="10">CHK154-7741</strain>
    </source>
</reference>
<dbReference type="Pfam" id="PF06750">
    <property type="entry name" value="A24_N_bact"/>
    <property type="match status" value="1"/>
</dbReference>
<feature type="transmembrane region" description="Helical" evidence="7">
    <location>
        <begin position="6"/>
        <end position="25"/>
    </location>
</feature>
<comment type="caution">
    <text evidence="10">The sequence shown here is derived from an EMBL/GenBank/DDBJ whole genome shotgun (WGS) entry which is preliminary data.</text>
</comment>
<feature type="transmembrane region" description="Helical" evidence="7">
    <location>
        <begin position="128"/>
        <end position="147"/>
    </location>
</feature>
<feature type="transmembrane region" description="Helical" evidence="7">
    <location>
        <begin position="310"/>
        <end position="329"/>
    </location>
</feature>
<dbReference type="PANTHER" id="PTHR30487:SF0">
    <property type="entry name" value="PREPILIN LEADER PEPTIDASE_N-METHYLTRANSFERASE-RELATED"/>
    <property type="match status" value="1"/>
</dbReference>
<comment type="similarity">
    <text evidence="2">Belongs to the peptidase A24 family.</text>
</comment>
<evidence type="ECO:0000256" key="7">
    <source>
        <dbReference type="SAM" id="Phobius"/>
    </source>
</evidence>
<evidence type="ECO:0000259" key="9">
    <source>
        <dbReference type="Pfam" id="PF06750"/>
    </source>
</evidence>
<evidence type="ECO:0000256" key="6">
    <source>
        <dbReference type="ARBA" id="ARBA00023136"/>
    </source>
</evidence>
<evidence type="ECO:0000313" key="10">
    <source>
        <dbReference type="EMBL" id="HIU93227.1"/>
    </source>
</evidence>
<evidence type="ECO:0000313" key="11">
    <source>
        <dbReference type="Proteomes" id="UP000886748"/>
    </source>
</evidence>
<dbReference type="InterPro" id="IPR050882">
    <property type="entry name" value="Prepilin_peptidase/N-MTase"/>
</dbReference>
<feature type="transmembrane region" description="Helical" evidence="7">
    <location>
        <begin position="104"/>
        <end position="121"/>
    </location>
</feature>
<feature type="transmembrane region" description="Helical" evidence="7">
    <location>
        <begin position="167"/>
        <end position="187"/>
    </location>
</feature>
<evidence type="ECO:0000256" key="5">
    <source>
        <dbReference type="ARBA" id="ARBA00022989"/>
    </source>
</evidence>
<dbReference type="GO" id="GO:0005886">
    <property type="term" value="C:plasma membrane"/>
    <property type="evidence" value="ECO:0007669"/>
    <property type="project" value="UniProtKB-SubCell"/>
</dbReference>
<dbReference type="Proteomes" id="UP000886748">
    <property type="component" value="Unassembled WGS sequence"/>
</dbReference>
<evidence type="ECO:0000256" key="3">
    <source>
        <dbReference type="ARBA" id="ARBA00022475"/>
    </source>
</evidence>
<dbReference type="GO" id="GO:0004190">
    <property type="term" value="F:aspartic-type endopeptidase activity"/>
    <property type="evidence" value="ECO:0007669"/>
    <property type="project" value="InterPro"/>
</dbReference>
<evidence type="ECO:0000256" key="2">
    <source>
        <dbReference type="ARBA" id="ARBA00005801"/>
    </source>
</evidence>
<feature type="transmembrane region" description="Helical" evidence="7">
    <location>
        <begin position="253"/>
        <end position="276"/>
    </location>
</feature>
<feature type="domain" description="Prepilin peptidase A24 N-terminal" evidence="9">
    <location>
        <begin position="11"/>
        <end position="93"/>
    </location>
</feature>
<dbReference type="Gene3D" id="1.20.120.1220">
    <property type="match status" value="1"/>
</dbReference>
<proteinExistence type="inferred from homology"/>
<protein>
    <submittedName>
        <fullName evidence="10">Prepilin peptidase</fullName>
    </submittedName>
</protein>
<accession>A0A9D1N175</accession>
<feature type="transmembrane region" description="Helical" evidence="7">
    <location>
        <begin position="208"/>
        <end position="233"/>
    </location>
</feature>
<keyword evidence="3" id="KW-1003">Cell membrane</keyword>
<reference evidence="10" key="2">
    <citation type="journal article" date="2021" name="PeerJ">
        <title>Extensive microbial diversity within the chicken gut microbiome revealed by metagenomics and culture.</title>
        <authorList>
            <person name="Gilroy R."/>
            <person name="Ravi A."/>
            <person name="Getino M."/>
            <person name="Pursley I."/>
            <person name="Horton D.L."/>
            <person name="Alikhan N.F."/>
            <person name="Baker D."/>
            <person name="Gharbi K."/>
            <person name="Hall N."/>
            <person name="Watson M."/>
            <person name="Adriaenssens E.M."/>
            <person name="Foster-Nyarko E."/>
            <person name="Jarju S."/>
            <person name="Secka A."/>
            <person name="Antonio M."/>
            <person name="Oren A."/>
            <person name="Chaudhuri R.R."/>
            <person name="La Ragione R."/>
            <person name="Hildebrand F."/>
            <person name="Pallen M.J."/>
        </authorList>
    </citation>
    <scope>NUCLEOTIDE SEQUENCE</scope>
    <source>
        <strain evidence="10">CHK154-7741</strain>
    </source>
</reference>
<evidence type="ECO:0000256" key="1">
    <source>
        <dbReference type="ARBA" id="ARBA00004651"/>
    </source>
</evidence>